<organism evidence="6 7">
    <name type="scientific">Actinomadura graeca</name>
    <dbReference type="NCBI Taxonomy" id="2750812"/>
    <lineage>
        <taxon>Bacteria</taxon>
        <taxon>Bacillati</taxon>
        <taxon>Actinomycetota</taxon>
        <taxon>Actinomycetes</taxon>
        <taxon>Streptosporangiales</taxon>
        <taxon>Thermomonosporaceae</taxon>
        <taxon>Actinomadura</taxon>
    </lineage>
</organism>
<keyword evidence="2" id="KW-0808">Transferase</keyword>
<dbReference type="InterPro" id="IPR003018">
    <property type="entry name" value="GAF"/>
</dbReference>
<gene>
    <name evidence="6" type="ORF">AGRA3207_003574</name>
</gene>
<dbReference type="InterPro" id="IPR016120">
    <property type="entry name" value="Sig_transdc_His_kin_SpoOB"/>
</dbReference>
<keyword evidence="1" id="KW-0597">Phosphoprotein</keyword>
<dbReference type="SUPFAM" id="SSF55781">
    <property type="entry name" value="GAF domain-like"/>
    <property type="match status" value="1"/>
</dbReference>
<evidence type="ECO:0000256" key="1">
    <source>
        <dbReference type="ARBA" id="ARBA00022553"/>
    </source>
</evidence>
<keyword evidence="3" id="KW-0418">Kinase</keyword>
<dbReference type="Proteomes" id="UP001049518">
    <property type="component" value="Chromosome"/>
</dbReference>
<reference evidence="6" key="1">
    <citation type="submission" date="2020-07" db="EMBL/GenBank/DDBJ databases">
        <authorList>
            <person name="Tarantini F.S."/>
            <person name="Hong K.W."/>
            <person name="Chan K.G."/>
        </authorList>
    </citation>
    <scope>NUCLEOTIDE SEQUENCE</scope>
    <source>
        <strain evidence="6">32-07</strain>
    </source>
</reference>
<dbReference type="SMART" id="SM00387">
    <property type="entry name" value="HATPase_c"/>
    <property type="match status" value="1"/>
</dbReference>
<dbReference type="SUPFAM" id="SSF55874">
    <property type="entry name" value="ATPase domain of HSP90 chaperone/DNA topoisomerase II/histidine kinase"/>
    <property type="match status" value="1"/>
</dbReference>
<dbReference type="SMART" id="SM00065">
    <property type="entry name" value="GAF"/>
    <property type="match status" value="1"/>
</dbReference>
<dbReference type="Pfam" id="PF01590">
    <property type="entry name" value="GAF"/>
    <property type="match status" value="1"/>
</dbReference>
<evidence type="ECO:0000259" key="4">
    <source>
        <dbReference type="SMART" id="SM00065"/>
    </source>
</evidence>
<dbReference type="InterPro" id="IPR029016">
    <property type="entry name" value="GAF-like_dom_sf"/>
</dbReference>
<keyword evidence="7" id="KW-1185">Reference proteome</keyword>
<dbReference type="RefSeq" id="WP_231335827.1">
    <property type="nucleotide sequence ID" value="NZ_CP059572.1"/>
</dbReference>
<dbReference type="InterPro" id="IPR036890">
    <property type="entry name" value="HATPase_C_sf"/>
</dbReference>
<protein>
    <submittedName>
        <fullName evidence="6">GAF domain-containing protein</fullName>
    </submittedName>
</protein>
<dbReference type="InterPro" id="IPR003594">
    <property type="entry name" value="HATPase_dom"/>
</dbReference>
<dbReference type="Gene3D" id="3.30.450.40">
    <property type="match status" value="1"/>
</dbReference>
<evidence type="ECO:0000256" key="2">
    <source>
        <dbReference type="ARBA" id="ARBA00022679"/>
    </source>
</evidence>
<evidence type="ECO:0000256" key="3">
    <source>
        <dbReference type="ARBA" id="ARBA00022777"/>
    </source>
</evidence>
<dbReference type="Gene3D" id="3.30.565.10">
    <property type="entry name" value="Histidine kinase-like ATPase, C-terminal domain"/>
    <property type="match status" value="1"/>
</dbReference>
<sequence length="397" mass="42055">MTGNDMGPGDPTVVVPPMTGLGETEVLGMLNVSRAVVSGGSESIVLDQIAREAAKVAHAGAARILLSGGRHGFRVASNYGIGEVWARRLDRMREEAEIGPAGIAVRHGVPIAIDDHRTHPMFRPWCEAALAAGFGAMLLVPMKVDDRCIGAMAILRAARGPWPRAQIDVLCLFAAHAASTIRIAQLVEGQARRLSALDRAVDGLRAQAHEHANRLQAVAGLLALGDVDAAMRFVDGLTAVYVMENDQITSRIEVRVVAGLLIAEGNIARQRGVTLELAEDSTLTHLPSRLSDADVVTILGNLIDNAVASILVLPQRERVVTVRICAGAEELLVEVSNPLPPGMSLDRERMFERGYTTKGGHAGLGLALVAQAVNAAFGVIDVVAGEAMTIRVAIPYD</sequence>
<feature type="domain" description="Histidine kinase/HSP90-like ATPase" evidence="5">
    <location>
        <begin position="290"/>
        <end position="397"/>
    </location>
</feature>
<evidence type="ECO:0000313" key="6">
    <source>
        <dbReference type="EMBL" id="QXJ22556.1"/>
    </source>
</evidence>
<evidence type="ECO:0000259" key="5">
    <source>
        <dbReference type="SMART" id="SM00387"/>
    </source>
</evidence>
<accession>A0ABX8QW20</accession>
<feature type="domain" description="GAF" evidence="4">
    <location>
        <begin position="41"/>
        <end position="191"/>
    </location>
</feature>
<proteinExistence type="predicted"/>
<name>A0ABX8QW20_9ACTN</name>
<evidence type="ECO:0000313" key="7">
    <source>
        <dbReference type="Proteomes" id="UP001049518"/>
    </source>
</evidence>
<dbReference type="EMBL" id="CP059572">
    <property type="protein sequence ID" value="QXJ22556.1"/>
    <property type="molecule type" value="Genomic_DNA"/>
</dbReference>
<dbReference type="SUPFAM" id="SSF55890">
    <property type="entry name" value="Sporulation response regulatory protein Spo0B"/>
    <property type="match status" value="1"/>
</dbReference>
<dbReference type="Pfam" id="PF02518">
    <property type="entry name" value="HATPase_c"/>
    <property type="match status" value="1"/>
</dbReference>